<protein>
    <submittedName>
        <fullName evidence="2">Retrovirus-related Pol polyprotein from transposon TNT 1-94</fullName>
    </submittedName>
</protein>
<accession>A0A8X6VD11</accession>
<evidence type="ECO:0000313" key="2">
    <source>
        <dbReference type="EMBL" id="GFY02964.1"/>
    </source>
</evidence>
<comment type="caution">
    <text evidence="2">The sequence shown here is derived from an EMBL/GenBank/DDBJ whole genome shotgun (WGS) entry which is preliminary data.</text>
</comment>
<name>A0A8X6VD11_TRICX</name>
<proteinExistence type="predicted"/>
<dbReference type="Proteomes" id="UP000887159">
    <property type="component" value="Unassembled WGS sequence"/>
</dbReference>
<organism evidence="2 3">
    <name type="scientific">Trichonephila clavipes</name>
    <name type="common">Golden silk orbweaver</name>
    <name type="synonym">Nephila clavipes</name>
    <dbReference type="NCBI Taxonomy" id="2585209"/>
    <lineage>
        <taxon>Eukaryota</taxon>
        <taxon>Metazoa</taxon>
        <taxon>Ecdysozoa</taxon>
        <taxon>Arthropoda</taxon>
        <taxon>Chelicerata</taxon>
        <taxon>Arachnida</taxon>
        <taxon>Araneae</taxon>
        <taxon>Araneomorphae</taxon>
        <taxon>Entelegynae</taxon>
        <taxon>Araneoidea</taxon>
        <taxon>Nephilidae</taxon>
        <taxon>Trichonephila</taxon>
    </lineage>
</organism>
<dbReference type="InterPro" id="IPR013103">
    <property type="entry name" value="RVT_2"/>
</dbReference>
<sequence>MEKSPQQESCRRGMDKEFDNLKLKNVWKLRKLPPDKQLLGCRWVYYLKRDENGKVIQYKARLVAQGCSQVKGKGTQYSKPRCPQSSDEKIEMKVIPYQNVLGCLSFLAGRTRPDISYADNIFSQFQNNPGLEHWYGLLKLFGYVNKTKHYKLRLDCRCIDIVSFSDADFAANIDDRISMGGQFICLANAPVTWRTFKEKLISLLTREAEFMSMVECMKKITWLDNIMKE</sequence>
<dbReference type="EMBL" id="BMAU01021234">
    <property type="protein sequence ID" value="GFY02964.1"/>
    <property type="molecule type" value="Genomic_DNA"/>
</dbReference>
<keyword evidence="3" id="KW-1185">Reference proteome</keyword>
<reference evidence="2" key="1">
    <citation type="submission" date="2020-08" db="EMBL/GenBank/DDBJ databases">
        <title>Multicomponent nature underlies the extraordinary mechanical properties of spider dragline silk.</title>
        <authorList>
            <person name="Kono N."/>
            <person name="Nakamura H."/>
            <person name="Mori M."/>
            <person name="Yoshida Y."/>
            <person name="Ohtoshi R."/>
            <person name="Malay A.D."/>
            <person name="Moran D.A.P."/>
            <person name="Tomita M."/>
            <person name="Numata K."/>
            <person name="Arakawa K."/>
        </authorList>
    </citation>
    <scope>NUCLEOTIDE SEQUENCE</scope>
</reference>
<dbReference type="Pfam" id="PF07727">
    <property type="entry name" value="RVT_2"/>
    <property type="match status" value="1"/>
</dbReference>
<gene>
    <name evidence="2" type="ORF">TNCV_979701</name>
</gene>
<evidence type="ECO:0000313" key="3">
    <source>
        <dbReference type="Proteomes" id="UP000887159"/>
    </source>
</evidence>
<dbReference type="PANTHER" id="PTHR11439">
    <property type="entry name" value="GAG-POL-RELATED RETROTRANSPOSON"/>
    <property type="match status" value="1"/>
</dbReference>
<evidence type="ECO:0000259" key="1">
    <source>
        <dbReference type="Pfam" id="PF07727"/>
    </source>
</evidence>
<dbReference type="CDD" id="cd09272">
    <property type="entry name" value="RNase_HI_RT_Ty1"/>
    <property type="match status" value="1"/>
</dbReference>
<dbReference type="AlphaFoldDB" id="A0A8X6VD11"/>
<feature type="domain" description="Reverse transcriptase Ty1/copia-type" evidence="1">
    <location>
        <begin position="25"/>
        <end position="79"/>
    </location>
</feature>